<proteinExistence type="inferred from homology"/>
<keyword evidence="5" id="KW-0677">Repeat</keyword>
<dbReference type="FunFam" id="3.30.160.60:FF:000358">
    <property type="entry name" value="zinc finger protein 24"/>
    <property type="match status" value="1"/>
</dbReference>
<keyword evidence="6 12" id="KW-0863">Zinc-finger</keyword>
<dbReference type="InterPro" id="IPR036236">
    <property type="entry name" value="Znf_C2H2_sf"/>
</dbReference>
<dbReference type="GO" id="GO:0000978">
    <property type="term" value="F:RNA polymerase II cis-regulatory region sequence-specific DNA binding"/>
    <property type="evidence" value="ECO:0007669"/>
    <property type="project" value="TreeGrafter"/>
</dbReference>
<dbReference type="Pfam" id="PF13894">
    <property type="entry name" value="zf-C2H2_4"/>
    <property type="match status" value="1"/>
</dbReference>
<comment type="subcellular location">
    <subcellularLocation>
        <location evidence="1">Nucleus</location>
    </subcellularLocation>
</comment>
<dbReference type="FunFam" id="3.30.160.60:FF:001158">
    <property type="entry name" value="zinc finger protein 22"/>
    <property type="match status" value="1"/>
</dbReference>
<dbReference type="SUPFAM" id="SSF57667">
    <property type="entry name" value="beta-beta-alpha zinc fingers"/>
    <property type="match status" value="3"/>
</dbReference>
<dbReference type="PROSITE" id="PS00028">
    <property type="entry name" value="ZINC_FINGER_C2H2_1"/>
    <property type="match status" value="4"/>
</dbReference>
<evidence type="ECO:0000256" key="3">
    <source>
        <dbReference type="ARBA" id="ARBA00022492"/>
    </source>
</evidence>
<gene>
    <name evidence="14" type="ORF">MNOR_LOCUS18567</name>
</gene>
<evidence type="ECO:0000313" key="14">
    <source>
        <dbReference type="EMBL" id="CAL4107421.1"/>
    </source>
</evidence>
<dbReference type="GO" id="GO:0008270">
    <property type="term" value="F:zinc ion binding"/>
    <property type="evidence" value="ECO:0007669"/>
    <property type="project" value="UniProtKB-KW"/>
</dbReference>
<dbReference type="EMBL" id="CAXKWB010013349">
    <property type="protein sequence ID" value="CAL4107421.1"/>
    <property type="molecule type" value="Genomic_DNA"/>
</dbReference>
<dbReference type="InterPro" id="IPR013087">
    <property type="entry name" value="Znf_C2H2_type"/>
</dbReference>
<feature type="domain" description="C2H2-type" evidence="13">
    <location>
        <begin position="22"/>
        <end position="49"/>
    </location>
</feature>
<dbReference type="PANTHER" id="PTHR23235">
    <property type="entry name" value="KRUEPPEL-LIKE TRANSCRIPTION FACTOR"/>
    <property type="match status" value="1"/>
</dbReference>
<dbReference type="Gene3D" id="3.30.160.60">
    <property type="entry name" value="Classic Zinc Finger"/>
    <property type="match status" value="5"/>
</dbReference>
<feature type="domain" description="C2H2-type" evidence="13">
    <location>
        <begin position="77"/>
        <end position="104"/>
    </location>
</feature>
<dbReference type="Pfam" id="PF00096">
    <property type="entry name" value="zf-C2H2"/>
    <property type="match status" value="3"/>
</dbReference>
<accession>A0AAV2QZ74</accession>
<organism evidence="14 15">
    <name type="scientific">Meganyctiphanes norvegica</name>
    <name type="common">Northern krill</name>
    <name type="synonym">Thysanopoda norvegica</name>
    <dbReference type="NCBI Taxonomy" id="48144"/>
    <lineage>
        <taxon>Eukaryota</taxon>
        <taxon>Metazoa</taxon>
        <taxon>Ecdysozoa</taxon>
        <taxon>Arthropoda</taxon>
        <taxon>Crustacea</taxon>
        <taxon>Multicrustacea</taxon>
        <taxon>Malacostraca</taxon>
        <taxon>Eumalacostraca</taxon>
        <taxon>Eucarida</taxon>
        <taxon>Euphausiacea</taxon>
        <taxon>Euphausiidae</taxon>
        <taxon>Meganyctiphanes</taxon>
    </lineage>
</organism>
<evidence type="ECO:0000313" key="15">
    <source>
        <dbReference type="Proteomes" id="UP001497623"/>
    </source>
</evidence>
<evidence type="ECO:0000256" key="11">
    <source>
        <dbReference type="ARBA" id="ARBA00053345"/>
    </source>
</evidence>
<protein>
    <recommendedName>
        <fullName evidence="10">Protein krueppel</fullName>
    </recommendedName>
</protein>
<evidence type="ECO:0000256" key="8">
    <source>
        <dbReference type="ARBA" id="ARBA00023125"/>
    </source>
</evidence>
<dbReference type="FunFam" id="3.30.160.60:FF:001954">
    <property type="entry name" value="Zinc finger protein 787"/>
    <property type="match status" value="1"/>
</dbReference>
<keyword evidence="9" id="KW-0539">Nucleus</keyword>
<comment type="caution">
    <text evidence="14">The sequence shown here is derived from an EMBL/GenBank/DDBJ whole genome shotgun (WGS) entry which is preliminary data.</text>
</comment>
<dbReference type="SMART" id="SM00355">
    <property type="entry name" value="ZnF_C2H2"/>
    <property type="match status" value="4"/>
</dbReference>
<evidence type="ECO:0000256" key="5">
    <source>
        <dbReference type="ARBA" id="ARBA00022737"/>
    </source>
</evidence>
<evidence type="ECO:0000256" key="4">
    <source>
        <dbReference type="ARBA" id="ARBA00022723"/>
    </source>
</evidence>
<dbReference type="PROSITE" id="PS50157">
    <property type="entry name" value="ZINC_FINGER_C2H2_2"/>
    <property type="match status" value="4"/>
</dbReference>
<feature type="domain" description="C2H2-type" evidence="13">
    <location>
        <begin position="48"/>
        <end position="76"/>
    </location>
</feature>
<feature type="non-terminal residue" evidence="14">
    <location>
        <position position="149"/>
    </location>
</feature>
<keyword evidence="8" id="KW-0238">DNA-binding</keyword>
<feature type="domain" description="C2H2-type" evidence="13">
    <location>
        <begin position="105"/>
        <end position="132"/>
    </location>
</feature>
<evidence type="ECO:0000256" key="1">
    <source>
        <dbReference type="ARBA" id="ARBA00004123"/>
    </source>
</evidence>
<sequence length="149" mass="17966">MIMKNRTALLLHTQIHTGEKQYKCKHCEKCFVQKRYLVKHQQIHTSNNKCGLCEKYFTTKMNLKQHHQRIHLGDKPYQCVDCEKCFLNYSDLVSHMKTHTGEKPYQCSHCEKRFLKNSDLVRHMKVHTGEKPYQCSYCKKYFCRKPYML</sequence>
<comment type="similarity">
    <text evidence="2">Belongs to the krueppel C2H2-type zinc-finger protein family.</text>
</comment>
<dbReference type="PANTHER" id="PTHR23235:SF160">
    <property type="entry name" value="GASTRULA ZINC FINGER PROTEIN XLCGF7.1-LIKE-RELATED"/>
    <property type="match status" value="1"/>
</dbReference>
<dbReference type="GO" id="GO:0005634">
    <property type="term" value="C:nucleus"/>
    <property type="evidence" value="ECO:0007669"/>
    <property type="project" value="UniProtKB-SubCell"/>
</dbReference>
<evidence type="ECO:0000256" key="7">
    <source>
        <dbReference type="ARBA" id="ARBA00022833"/>
    </source>
</evidence>
<reference evidence="14 15" key="1">
    <citation type="submission" date="2024-05" db="EMBL/GenBank/DDBJ databases">
        <authorList>
            <person name="Wallberg A."/>
        </authorList>
    </citation>
    <scope>NUCLEOTIDE SEQUENCE [LARGE SCALE GENOMIC DNA]</scope>
</reference>
<keyword evidence="7" id="KW-0862">Zinc</keyword>
<dbReference type="Proteomes" id="UP001497623">
    <property type="component" value="Unassembled WGS sequence"/>
</dbReference>
<evidence type="ECO:0000259" key="13">
    <source>
        <dbReference type="PROSITE" id="PS50157"/>
    </source>
</evidence>
<keyword evidence="3" id="KW-0302">Gap protein</keyword>
<evidence type="ECO:0000256" key="6">
    <source>
        <dbReference type="ARBA" id="ARBA00022771"/>
    </source>
</evidence>
<evidence type="ECO:0000256" key="9">
    <source>
        <dbReference type="ARBA" id="ARBA00023242"/>
    </source>
</evidence>
<evidence type="ECO:0000256" key="12">
    <source>
        <dbReference type="PROSITE-ProRule" id="PRU00042"/>
    </source>
</evidence>
<keyword evidence="4" id="KW-0479">Metal-binding</keyword>
<name>A0AAV2QZ74_MEGNR</name>
<keyword evidence="15" id="KW-1185">Reference proteome</keyword>
<keyword evidence="3" id="KW-0217">Developmental protein</keyword>
<dbReference type="GO" id="GO:0035282">
    <property type="term" value="P:segmentation"/>
    <property type="evidence" value="ECO:0007669"/>
    <property type="project" value="UniProtKB-KW"/>
</dbReference>
<evidence type="ECO:0000256" key="2">
    <source>
        <dbReference type="ARBA" id="ARBA00006991"/>
    </source>
</evidence>
<dbReference type="GO" id="GO:0000981">
    <property type="term" value="F:DNA-binding transcription factor activity, RNA polymerase II-specific"/>
    <property type="evidence" value="ECO:0007669"/>
    <property type="project" value="TreeGrafter"/>
</dbReference>
<comment type="function">
    <text evidence="11">Krueppel is a gap class segmentation protein.</text>
</comment>
<dbReference type="AlphaFoldDB" id="A0AAV2QZ74"/>
<evidence type="ECO:0000256" key="10">
    <source>
        <dbReference type="ARBA" id="ARBA00023843"/>
    </source>
</evidence>